<dbReference type="EMBL" id="ML178817">
    <property type="protein sequence ID" value="TFL05072.1"/>
    <property type="molecule type" value="Genomic_DNA"/>
</dbReference>
<dbReference type="Proteomes" id="UP000305067">
    <property type="component" value="Unassembled WGS sequence"/>
</dbReference>
<protein>
    <submittedName>
        <fullName evidence="1">Uncharacterized protein</fullName>
    </submittedName>
</protein>
<keyword evidence="2" id="KW-1185">Reference proteome</keyword>
<proteinExistence type="predicted"/>
<reference evidence="1 2" key="1">
    <citation type="journal article" date="2019" name="Nat. Ecol. Evol.">
        <title>Megaphylogeny resolves global patterns of mushroom evolution.</title>
        <authorList>
            <person name="Varga T."/>
            <person name="Krizsan K."/>
            <person name="Foldi C."/>
            <person name="Dima B."/>
            <person name="Sanchez-Garcia M."/>
            <person name="Sanchez-Ramirez S."/>
            <person name="Szollosi G.J."/>
            <person name="Szarkandi J.G."/>
            <person name="Papp V."/>
            <person name="Albert L."/>
            <person name="Andreopoulos W."/>
            <person name="Angelini C."/>
            <person name="Antonin V."/>
            <person name="Barry K.W."/>
            <person name="Bougher N.L."/>
            <person name="Buchanan P."/>
            <person name="Buyck B."/>
            <person name="Bense V."/>
            <person name="Catcheside P."/>
            <person name="Chovatia M."/>
            <person name="Cooper J."/>
            <person name="Damon W."/>
            <person name="Desjardin D."/>
            <person name="Finy P."/>
            <person name="Geml J."/>
            <person name="Haridas S."/>
            <person name="Hughes K."/>
            <person name="Justo A."/>
            <person name="Karasinski D."/>
            <person name="Kautmanova I."/>
            <person name="Kiss B."/>
            <person name="Kocsube S."/>
            <person name="Kotiranta H."/>
            <person name="LaButti K.M."/>
            <person name="Lechner B.E."/>
            <person name="Liimatainen K."/>
            <person name="Lipzen A."/>
            <person name="Lukacs Z."/>
            <person name="Mihaltcheva S."/>
            <person name="Morgado L.N."/>
            <person name="Niskanen T."/>
            <person name="Noordeloos M.E."/>
            <person name="Ohm R.A."/>
            <person name="Ortiz-Santana B."/>
            <person name="Ovrebo C."/>
            <person name="Racz N."/>
            <person name="Riley R."/>
            <person name="Savchenko A."/>
            <person name="Shiryaev A."/>
            <person name="Soop K."/>
            <person name="Spirin V."/>
            <person name="Szebenyi C."/>
            <person name="Tomsovsky M."/>
            <person name="Tulloss R.E."/>
            <person name="Uehling J."/>
            <person name="Grigoriev I.V."/>
            <person name="Vagvolgyi C."/>
            <person name="Papp T."/>
            <person name="Martin F.M."/>
            <person name="Miettinen O."/>
            <person name="Hibbett D.S."/>
            <person name="Nagy L.G."/>
        </authorList>
    </citation>
    <scope>NUCLEOTIDE SEQUENCE [LARGE SCALE GENOMIC DNA]</scope>
    <source>
        <strain evidence="1 2">CBS 309.79</strain>
    </source>
</reference>
<accession>A0A5C3QT60</accession>
<name>A0A5C3QT60_9AGAR</name>
<evidence type="ECO:0000313" key="2">
    <source>
        <dbReference type="Proteomes" id="UP000305067"/>
    </source>
</evidence>
<gene>
    <name evidence="1" type="ORF">BDV98DRAFT_561416</name>
</gene>
<evidence type="ECO:0000313" key="1">
    <source>
        <dbReference type="EMBL" id="TFL05072.1"/>
    </source>
</evidence>
<dbReference type="AlphaFoldDB" id="A0A5C3QT60"/>
<organism evidence="1 2">
    <name type="scientific">Pterulicium gracile</name>
    <dbReference type="NCBI Taxonomy" id="1884261"/>
    <lineage>
        <taxon>Eukaryota</taxon>
        <taxon>Fungi</taxon>
        <taxon>Dikarya</taxon>
        <taxon>Basidiomycota</taxon>
        <taxon>Agaricomycotina</taxon>
        <taxon>Agaricomycetes</taxon>
        <taxon>Agaricomycetidae</taxon>
        <taxon>Agaricales</taxon>
        <taxon>Pleurotineae</taxon>
        <taxon>Pterulaceae</taxon>
        <taxon>Pterulicium</taxon>
    </lineage>
</organism>
<sequence>MRHYHQDDVPSMNGNRAMDGYIEQLISAGASSHEGRALSGGGVSYAGQPLFANAQPAAFMWPGEMEGAKGDEGLRQGGVGPTDLMQASSDADWLGSLAGGAGAQEVLAVQSK</sequence>